<dbReference type="NCBIfam" id="TIGR04183">
    <property type="entry name" value="Por_Secre_tail"/>
    <property type="match status" value="1"/>
</dbReference>
<comment type="caution">
    <text evidence="1">The sequence shown here is derived from an EMBL/GenBank/DDBJ whole genome shotgun (WGS) entry which is preliminary data.</text>
</comment>
<proteinExistence type="predicted"/>
<protein>
    <submittedName>
        <fullName evidence="1">T9SS type A sorting domain-containing protein</fullName>
    </submittedName>
</protein>
<gene>
    <name evidence="1" type="ORF">E2605_14080</name>
</gene>
<dbReference type="STRING" id="1121485.GCA_000426485_03148"/>
<dbReference type="AlphaFoldDB" id="A0A4Y8L0Z4"/>
<organism evidence="1 2">
    <name type="scientific">Dysgonomonas capnocytophagoides</name>
    <dbReference type="NCBI Taxonomy" id="45254"/>
    <lineage>
        <taxon>Bacteria</taxon>
        <taxon>Pseudomonadati</taxon>
        <taxon>Bacteroidota</taxon>
        <taxon>Bacteroidia</taxon>
        <taxon>Bacteroidales</taxon>
        <taxon>Dysgonomonadaceae</taxon>
        <taxon>Dysgonomonas</taxon>
    </lineage>
</organism>
<name>A0A4Y8L0Z4_9BACT</name>
<dbReference type="Proteomes" id="UP000297861">
    <property type="component" value="Unassembled WGS sequence"/>
</dbReference>
<dbReference type="InterPro" id="IPR026444">
    <property type="entry name" value="Secre_tail"/>
</dbReference>
<accession>A0A4Y8L0Z4</accession>
<reference evidence="1 2" key="1">
    <citation type="submission" date="2019-03" db="EMBL/GenBank/DDBJ databases">
        <title>San Antonio Military Medical Center submission to MRSN (WRAIR), pending publication.</title>
        <authorList>
            <person name="Blyth D.M."/>
            <person name="Mccarthy S.L."/>
            <person name="Schall S.E."/>
            <person name="Stam J.A."/>
            <person name="Ong A.C."/>
            <person name="Mcgann P.T."/>
        </authorList>
    </citation>
    <scope>NUCLEOTIDE SEQUENCE [LARGE SCALE GENOMIC DNA]</scope>
    <source>
        <strain evidence="1 2">MRSN571793</strain>
    </source>
</reference>
<keyword evidence="2" id="KW-1185">Reference proteome</keyword>
<dbReference type="Gene3D" id="2.60.120.260">
    <property type="entry name" value="Galactose-binding domain-like"/>
    <property type="match status" value="1"/>
</dbReference>
<evidence type="ECO:0000313" key="2">
    <source>
        <dbReference type="Proteomes" id="UP000297861"/>
    </source>
</evidence>
<evidence type="ECO:0000313" key="1">
    <source>
        <dbReference type="EMBL" id="TFD94945.1"/>
    </source>
</evidence>
<dbReference type="OrthoDB" id="993253at2"/>
<dbReference type="EMBL" id="SOML01000009">
    <property type="protein sequence ID" value="TFD94945.1"/>
    <property type="molecule type" value="Genomic_DNA"/>
</dbReference>
<sequence length="1181" mass="129256">MSCFLNKREFLRRFLIFVLGLQALSVSAQIYGPELVVNGNFGSISTQGKNGDNSTGTHIYPGVSVSNIGTYYQPASSIYNESGNLLSLTLNTTATVGKPLASDQTSYTWGLSTNGPTKYYFPKRNNGGKSTYQVPHGPSDGYYIIATTTRGMYGPPSYSYMDWPKTVYDKYETNTNSPSNYFMIVNADYDKTKLFYLQKISVQPGQAYRMSVDLVRLNMAGQITPNVAFIIDPDKSLLTTVAAKSSTTLPTPGEWVNTFFDYVAPCSATSVYVAFRNNESGGGGNDLGLDNLSMKAIIPQIQANITSSGTGCAAVFTLTGSIVDAFKTGYTFQWQKKTGNTFVNISGKVDRTFSTNDAGVYRLAIYTTATSGCPMYSNEIVLVKHDGCVDVPKPTAVDDYYVVKSEQELHANILTNDLPSELNGAITVTSFTINGTTYASGTNAQVYKNGSLAGVVSIDQSGNITFKSVPGLSLPQVMPDITYNISESGAGYAQAVVHIIVVAEPTVLIDASCTKCPIKITMSGSSLLPGPAYSVYRNNVKKGTFDASYQAVFTEDVSGELTYVIKDNFGTEMKTVVASVHPSVAVWKSAVTDDVWANANNWQSSTGGGYPIWCTDVTLPSGANRYPTLKSGDACRDITFKNGTAVGQIQYLLYRKAYIELLLDRNRWYMLGAPLRYMYSADYHGDMTWTDSMSPKIFMMYFNVKSNVNPDGRVGYRISSFSAPFANLEERVGPEKGFALWVNGKDEQYSYPDQNFLTGTPYKFPRRLPDGSDVTYSYHDAKTGEWLYPSGALSRGAVASIPDSLTWVSNHNSLTQAQKDNRYRFVFEDNYVNGQITVAINAAATNIIGNPFMSYLNFDKFYSDNKTKIYGYYRIWDGVKFYSYISDGGTESWSGLTGLSTDISPSATSRYIAPMQSFFVESKPGAESLLFKPENVTSGGVSTAAVLRSSSQDLSNIIRLNLKLSNDESQVIVALRSGASGSFKKGEDIEKLFAPGDQLAELYTLTTDLSPSEINLIGVDDESQDVEIGIKTIKTGLGTLSFSGMDKVDSYSNIKLIDKVLNKEYDLRKVESVSFEKSSTENLEKRFYLRVSGKPTSGIGEDIISSESSISLKKDGDKYRVESTGDLIQNVSVYDMLGRLIEEKARVESLDVEVGGRTLGKGVYLIKVRTATAESTFKIAI</sequence>